<accession>A0A8D8X8K5</accession>
<feature type="compositionally biased region" description="Polar residues" evidence="1">
    <location>
        <begin position="96"/>
        <end position="107"/>
    </location>
</feature>
<proteinExistence type="predicted"/>
<protein>
    <submittedName>
        <fullName evidence="2">Uncharacterized protein</fullName>
    </submittedName>
</protein>
<sequence length="125" mass="14011">MNKQRSYTDDLLQSMPQSLSQLNTIFSKHSPFTLLKILPSHPSLLIPSHHPLQIPSHPPLLILLVPPSSLHHPSPLYFLPPQSSTSPNPSTPNASEPQYLSHNSRSLRVSRPNHPPTCSKDRQRP</sequence>
<evidence type="ECO:0000313" key="2">
    <source>
        <dbReference type="EMBL" id="CAG6685849.1"/>
    </source>
</evidence>
<feature type="compositionally biased region" description="Low complexity" evidence="1">
    <location>
        <begin position="74"/>
        <end position="95"/>
    </location>
</feature>
<evidence type="ECO:0000256" key="1">
    <source>
        <dbReference type="SAM" id="MobiDB-lite"/>
    </source>
</evidence>
<dbReference type="EMBL" id="HBUF01273682">
    <property type="protein sequence ID" value="CAG6685849.1"/>
    <property type="molecule type" value="Transcribed_RNA"/>
</dbReference>
<organism evidence="2">
    <name type="scientific">Cacopsylla melanoneura</name>
    <dbReference type="NCBI Taxonomy" id="428564"/>
    <lineage>
        <taxon>Eukaryota</taxon>
        <taxon>Metazoa</taxon>
        <taxon>Ecdysozoa</taxon>
        <taxon>Arthropoda</taxon>
        <taxon>Hexapoda</taxon>
        <taxon>Insecta</taxon>
        <taxon>Pterygota</taxon>
        <taxon>Neoptera</taxon>
        <taxon>Paraneoptera</taxon>
        <taxon>Hemiptera</taxon>
        <taxon>Sternorrhyncha</taxon>
        <taxon>Psylloidea</taxon>
        <taxon>Psyllidae</taxon>
        <taxon>Psyllinae</taxon>
        <taxon>Cacopsylla</taxon>
    </lineage>
</organism>
<reference evidence="2" key="1">
    <citation type="submission" date="2021-05" db="EMBL/GenBank/DDBJ databases">
        <authorList>
            <person name="Alioto T."/>
            <person name="Alioto T."/>
            <person name="Gomez Garrido J."/>
        </authorList>
    </citation>
    <scope>NUCLEOTIDE SEQUENCE</scope>
</reference>
<dbReference type="AlphaFoldDB" id="A0A8D8X8K5"/>
<feature type="region of interest" description="Disordered" evidence="1">
    <location>
        <begin position="74"/>
        <end position="125"/>
    </location>
</feature>
<name>A0A8D8X8K5_9HEMI</name>